<evidence type="ECO:0000313" key="2">
    <source>
        <dbReference type="Proteomes" id="UP000036947"/>
    </source>
</evidence>
<protein>
    <submittedName>
        <fullName evidence="1">Uncharacterized protein</fullName>
    </submittedName>
</protein>
<dbReference type="EMBL" id="LFRF01000008">
    <property type="protein sequence ID" value="KND91565.1"/>
    <property type="molecule type" value="Genomic_DNA"/>
</dbReference>
<evidence type="ECO:0000313" key="1">
    <source>
        <dbReference type="EMBL" id="KND91565.1"/>
    </source>
</evidence>
<gene>
    <name evidence="1" type="ORF">TOPH_03809</name>
</gene>
<reference evidence="1 2" key="1">
    <citation type="journal article" date="2015" name="BMC Genomics">
        <title>The genome of the truffle-parasite Tolypocladium ophioglossoides and the evolution of antifungal peptaibiotics.</title>
        <authorList>
            <person name="Quandt C.A."/>
            <person name="Bushley K.E."/>
            <person name="Spatafora J.W."/>
        </authorList>
    </citation>
    <scope>NUCLEOTIDE SEQUENCE [LARGE SCALE GENOMIC DNA]</scope>
    <source>
        <strain evidence="1 2">CBS 100239</strain>
    </source>
</reference>
<keyword evidence="2" id="KW-1185">Reference proteome</keyword>
<organism evidence="1 2">
    <name type="scientific">Tolypocladium ophioglossoides (strain CBS 100239)</name>
    <name type="common">Snaketongue truffleclub</name>
    <name type="synonym">Elaphocordyceps ophioglossoides</name>
    <dbReference type="NCBI Taxonomy" id="1163406"/>
    <lineage>
        <taxon>Eukaryota</taxon>
        <taxon>Fungi</taxon>
        <taxon>Dikarya</taxon>
        <taxon>Ascomycota</taxon>
        <taxon>Pezizomycotina</taxon>
        <taxon>Sordariomycetes</taxon>
        <taxon>Hypocreomycetidae</taxon>
        <taxon>Hypocreales</taxon>
        <taxon>Ophiocordycipitaceae</taxon>
        <taxon>Tolypocladium</taxon>
    </lineage>
</organism>
<dbReference type="Proteomes" id="UP000036947">
    <property type="component" value="Unassembled WGS sequence"/>
</dbReference>
<dbReference type="AlphaFoldDB" id="A0A0L0NCV5"/>
<comment type="caution">
    <text evidence="1">The sequence shown here is derived from an EMBL/GenBank/DDBJ whole genome shotgun (WGS) entry which is preliminary data.</text>
</comment>
<sequence length="104" mass="11408">MSSALCRFAQSSMQLQVLLSLPGCVSDGGPASLLYSPSSFPCFVGFFVFPRLERRPELVELWWLLRSWSWRSSFSAACGFFGGPICFFVALDSGVRGDPSNLDG</sequence>
<proteinExistence type="predicted"/>
<accession>A0A0L0NCV5</accession>
<name>A0A0L0NCV5_TOLOC</name>